<evidence type="ECO:0000256" key="1">
    <source>
        <dbReference type="SAM" id="MobiDB-lite"/>
    </source>
</evidence>
<evidence type="ECO:0000313" key="4">
    <source>
        <dbReference type="Proteomes" id="UP000030764"/>
    </source>
</evidence>
<reference evidence="3 4" key="1">
    <citation type="journal article" date="2014" name="Nat. Genet.">
        <title>Genome and transcriptome of the porcine whipworm Trichuris suis.</title>
        <authorList>
            <person name="Jex A.R."/>
            <person name="Nejsum P."/>
            <person name="Schwarz E.M."/>
            <person name="Hu L."/>
            <person name="Young N.D."/>
            <person name="Hall R.S."/>
            <person name="Korhonen P.K."/>
            <person name="Liao S."/>
            <person name="Thamsborg S."/>
            <person name="Xia J."/>
            <person name="Xu P."/>
            <person name="Wang S."/>
            <person name="Scheerlinck J.P."/>
            <person name="Hofmann A."/>
            <person name="Sternberg P.W."/>
            <person name="Wang J."/>
            <person name="Gasser R.B."/>
        </authorList>
    </citation>
    <scope>NUCLEOTIDE SEQUENCE [LARGE SCALE GENOMIC DNA]</scope>
    <source>
        <strain evidence="3">DCEP-RM93F</strain>
        <strain evidence="2">DCEP-RM93M</strain>
    </source>
</reference>
<feature type="non-terminal residue" evidence="3">
    <location>
        <position position="1"/>
    </location>
</feature>
<organism evidence="3">
    <name type="scientific">Trichuris suis</name>
    <name type="common">pig whipworm</name>
    <dbReference type="NCBI Taxonomy" id="68888"/>
    <lineage>
        <taxon>Eukaryota</taxon>
        <taxon>Metazoa</taxon>
        <taxon>Ecdysozoa</taxon>
        <taxon>Nematoda</taxon>
        <taxon>Enoplea</taxon>
        <taxon>Dorylaimia</taxon>
        <taxon>Trichinellida</taxon>
        <taxon>Trichuridae</taxon>
        <taxon>Trichuris</taxon>
    </lineage>
</organism>
<dbReference type="EMBL" id="KL363209">
    <property type="protein sequence ID" value="KFD54306.1"/>
    <property type="molecule type" value="Genomic_DNA"/>
</dbReference>
<feature type="non-terminal residue" evidence="3">
    <location>
        <position position="66"/>
    </location>
</feature>
<proteinExistence type="predicted"/>
<evidence type="ECO:0000313" key="3">
    <source>
        <dbReference type="EMBL" id="KFD73140.1"/>
    </source>
</evidence>
<feature type="region of interest" description="Disordered" evidence="1">
    <location>
        <begin position="47"/>
        <end position="66"/>
    </location>
</feature>
<name>A0A085NUJ4_9BILA</name>
<accession>A0A085NUJ4</accession>
<gene>
    <name evidence="2" type="ORF">M513_04848</name>
    <name evidence="3" type="ORF">M514_04848</name>
</gene>
<evidence type="ECO:0000313" key="2">
    <source>
        <dbReference type="EMBL" id="KFD54306.1"/>
    </source>
</evidence>
<dbReference type="EMBL" id="KL367474">
    <property type="protein sequence ID" value="KFD73140.1"/>
    <property type="molecule type" value="Genomic_DNA"/>
</dbReference>
<protein>
    <submittedName>
        <fullName evidence="3">Uncharacterized protein</fullName>
    </submittedName>
</protein>
<keyword evidence="4" id="KW-1185">Reference proteome</keyword>
<dbReference type="Proteomes" id="UP000030758">
    <property type="component" value="Unassembled WGS sequence"/>
</dbReference>
<dbReference type="Proteomes" id="UP000030764">
    <property type="component" value="Unassembled WGS sequence"/>
</dbReference>
<feature type="compositionally biased region" description="Polar residues" evidence="1">
    <location>
        <begin position="47"/>
        <end position="59"/>
    </location>
</feature>
<dbReference type="AlphaFoldDB" id="A0A085NUJ4"/>
<sequence length="66" mass="7113">WSPLCAGRPRSGDRWPPSLQAFTVGSQQSRLCCTTCQWECDRTQLQGDLTGNGASTGAQRRTKGAA</sequence>